<proteinExistence type="inferred from homology"/>
<dbReference type="PANTHER" id="PTHR23416:SF23">
    <property type="entry name" value="ACETYLTRANSFERASE C18B11.09C-RELATED"/>
    <property type="match status" value="1"/>
</dbReference>
<evidence type="ECO:0000313" key="3">
    <source>
        <dbReference type="EMBL" id="QQG64717.1"/>
    </source>
</evidence>
<dbReference type="InterPro" id="IPR001451">
    <property type="entry name" value="Hexapep"/>
</dbReference>
<dbReference type="Gene3D" id="2.160.10.10">
    <property type="entry name" value="Hexapeptide repeat proteins"/>
    <property type="match status" value="1"/>
</dbReference>
<dbReference type="KEGG" id="dog:HP555_01970"/>
<reference evidence="3 4" key="1">
    <citation type="submission" date="2020-05" db="EMBL/GenBank/DDBJ databases">
        <title>Complete genome of Desulfobulbus oligotrophicus.</title>
        <authorList>
            <person name="Podar M."/>
        </authorList>
    </citation>
    <scope>NUCLEOTIDE SEQUENCE [LARGE SCALE GENOMIC DNA]</scope>
    <source>
        <strain evidence="3 4">Prop6</strain>
    </source>
</reference>
<protein>
    <recommendedName>
        <fullName evidence="5">Acyltransferase</fullName>
    </recommendedName>
</protein>
<dbReference type="GO" id="GO:0008374">
    <property type="term" value="F:O-acyltransferase activity"/>
    <property type="evidence" value="ECO:0007669"/>
    <property type="project" value="TreeGrafter"/>
</dbReference>
<keyword evidence="2" id="KW-0808">Transferase</keyword>
<dbReference type="PANTHER" id="PTHR23416">
    <property type="entry name" value="SIALIC ACID SYNTHASE-RELATED"/>
    <property type="match status" value="1"/>
</dbReference>
<sequence>MTRFTPPLFSRMRLALFRFIHRKNPRIQVGEGLRLDCWLSIKGPGLVTIGDNCVVSALPGSAAYMTTLYTNAPEACITIGNNVSLVSARFSSRFAIHVGDGVLVEDASLMDTDFHTLDISRQTPKDETRETCSISIGRDVYIGARAFVTKGVVLEEGTKVYPGAVVQKSWPAQTLLIGNPAKPFQPQ</sequence>
<organism evidence="3 4">
    <name type="scientific">Desulfobulbus oligotrophicus</name>
    <dbReference type="NCBI Taxonomy" id="1909699"/>
    <lineage>
        <taxon>Bacteria</taxon>
        <taxon>Pseudomonadati</taxon>
        <taxon>Thermodesulfobacteriota</taxon>
        <taxon>Desulfobulbia</taxon>
        <taxon>Desulfobulbales</taxon>
        <taxon>Desulfobulbaceae</taxon>
        <taxon>Desulfobulbus</taxon>
    </lineage>
</organism>
<keyword evidence="4" id="KW-1185">Reference proteome</keyword>
<name>A0A7T6APN0_9BACT</name>
<dbReference type="InterPro" id="IPR011004">
    <property type="entry name" value="Trimer_LpxA-like_sf"/>
</dbReference>
<dbReference type="AlphaFoldDB" id="A0A7T6APN0"/>
<accession>A0A7T6APN0</accession>
<dbReference type="RefSeq" id="WP_199263549.1">
    <property type="nucleotide sequence ID" value="NZ_CP054140.1"/>
</dbReference>
<evidence type="ECO:0000256" key="2">
    <source>
        <dbReference type="ARBA" id="ARBA00022679"/>
    </source>
</evidence>
<dbReference type="Pfam" id="PF14602">
    <property type="entry name" value="Hexapep_2"/>
    <property type="match status" value="1"/>
</dbReference>
<evidence type="ECO:0000313" key="4">
    <source>
        <dbReference type="Proteomes" id="UP000596092"/>
    </source>
</evidence>
<evidence type="ECO:0000256" key="1">
    <source>
        <dbReference type="ARBA" id="ARBA00007274"/>
    </source>
</evidence>
<dbReference type="Proteomes" id="UP000596092">
    <property type="component" value="Chromosome"/>
</dbReference>
<dbReference type="SUPFAM" id="SSF51161">
    <property type="entry name" value="Trimeric LpxA-like enzymes"/>
    <property type="match status" value="1"/>
</dbReference>
<gene>
    <name evidence="3" type="ORF">HP555_01970</name>
</gene>
<dbReference type="InterPro" id="IPR051159">
    <property type="entry name" value="Hexapeptide_acetyltransf"/>
</dbReference>
<comment type="similarity">
    <text evidence="1">Belongs to the transferase hexapeptide repeat family.</text>
</comment>
<evidence type="ECO:0008006" key="5">
    <source>
        <dbReference type="Google" id="ProtNLM"/>
    </source>
</evidence>
<dbReference type="EMBL" id="CP054140">
    <property type="protein sequence ID" value="QQG64717.1"/>
    <property type="molecule type" value="Genomic_DNA"/>
</dbReference>